<feature type="chain" id="PRO_5003070635" evidence="8">
    <location>
        <begin position="26"/>
        <end position="209"/>
    </location>
</feature>
<keyword evidence="4 6" id="KW-0862">Zinc</keyword>
<dbReference type="PANTHER" id="PTHR22726:SF1">
    <property type="entry name" value="METALLOENDOPEPTIDASE OMA1, MITOCHONDRIAL"/>
    <property type="match status" value="1"/>
</dbReference>
<proteinExistence type="inferred from homology"/>
<dbReference type="Proteomes" id="UP000002366">
    <property type="component" value="Chromosome"/>
</dbReference>
<evidence type="ECO:0000256" key="2">
    <source>
        <dbReference type="ARBA" id="ARBA00022723"/>
    </source>
</evidence>
<dbReference type="InterPro" id="IPR051156">
    <property type="entry name" value="Mito/Outer_Membr_Metalloprot"/>
</dbReference>
<dbReference type="eggNOG" id="COG0501">
    <property type="taxonomic scope" value="Bacteria"/>
</dbReference>
<comment type="cofactor">
    <cofactor evidence="6">
        <name>Zn(2+)</name>
        <dbReference type="ChEBI" id="CHEBI:29105"/>
    </cofactor>
    <text evidence="6">Binds 1 zinc ion per subunit.</text>
</comment>
<keyword evidence="8" id="KW-0732">Signal</keyword>
<reference evidence="10 11" key="1">
    <citation type="journal article" date="2010" name="Stand. Genomic Sci.">
        <title>Complete genome sequence of Aminobacterium colombiense type strain (ALA-1).</title>
        <authorList>
            <person name="Chertkov O."/>
            <person name="Sikorski J."/>
            <person name="Brambilla E."/>
            <person name="Lapidus A."/>
            <person name="Copeland A."/>
            <person name="Glavina Del Rio T."/>
            <person name="Nolan M."/>
            <person name="Lucas S."/>
            <person name="Tice H."/>
            <person name="Cheng J.F."/>
            <person name="Han C."/>
            <person name="Detter J.C."/>
            <person name="Bruce D."/>
            <person name="Tapia R."/>
            <person name="Goodwin L."/>
            <person name="Pitluck S."/>
            <person name="Liolios K."/>
            <person name="Ivanova N."/>
            <person name="Mavromatis K."/>
            <person name="Ovchinnikova G."/>
            <person name="Pati A."/>
            <person name="Chen A."/>
            <person name="Palaniappan K."/>
            <person name="Land M."/>
            <person name="Hauser L."/>
            <person name="Chang Y.J."/>
            <person name="Jeffries C.D."/>
            <person name="Spring S."/>
            <person name="Rohde M."/>
            <person name="Goker M."/>
            <person name="Bristow J."/>
            <person name="Eisen J.A."/>
            <person name="Markowitz V."/>
            <person name="Hugenholtz P."/>
            <person name="Kyrpides N.C."/>
            <person name="Klenk H.P."/>
        </authorList>
    </citation>
    <scope>NUCLEOTIDE SEQUENCE [LARGE SCALE GENOMIC DNA]</scope>
    <source>
        <strain evidence="11">DSM 12261 / ALA-1</strain>
    </source>
</reference>
<keyword evidence="5 6" id="KW-0482">Metalloprotease</keyword>
<dbReference type="RefSeq" id="WP_013047774.1">
    <property type="nucleotide sequence ID" value="NC_014011.1"/>
</dbReference>
<dbReference type="GO" id="GO:0016020">
    <property type="term" value="C:membrane"/>
    <property type="evidence" value="ECO:0007669"/>
    <property type="project" value="TreeGrafter"/>
</dbReference>
<sequence length="209" mass="22894">MRKHLAIKILSLFIALLLIVGSAHAALSPQKANLAWERISKAAGLKTDPITIEDKKEPNAWVRFSGDSYSVHVTTGLLKILDTEDQIAGILAHETGHIKLNHYGSTVGRNLLWSLLYKSLKGNQSNELLAGLGITLAESGFSREQEVEADDYGIKLSVEAGYSAWGLVQALEKMKEAGYETSPSGFNSHPPTERRLEHARATARAYSQK</sequence>
<dbReference type="GO" id="GO:0046872">
    <property type="term" value="F:metal ion binding"/>
    <property type="evidence" value="ECO:0007669"/>
    <property type="project" value="UniProtKB-KW"/>
</dbReference>
<accession>D5ED76</accession>
<keyword evidence="2" id="KW-0479">Metal-binding</keyword>
<evidence type="ECO:0000313" key="10">
    <source>
        <dbReference type="EMBL" id="ADE56508.1"/>
    </source>
</evidence>
<dbReference type="HOGENOM" id="CLU_1302796_0_0_0"/>
<name>D5ED76_AMICL</name>
<evidence type="ECO:0000256" key="4">
    <source>
        <dbReference type="ARBA" id="ARBA00022833"/>
    </source>
</evidence>
<evidence type="ECO:0000256" key="5">
    <source>
        <dbReference type="ARBA" id="ARBA00023049"/>
    </source>
</evidence>
<keyword evidence="3 6" id="KW-0378">Hydrolase</keyword>
<dbReference type="KEGG" id="aco:Amico_0365"/>
<dbReference type="AlphaFoldDB" id="D5ED76"/>
<keyword evidence="11" id="KW-1185">Reference proteome</keyword>
<evidence type="ECO:0000256" key="7">
    <source>
        <dbReference type="SAM" id="MobiDB-lite"/>
    </source>
</evidence>
<dbReference type="CDD" id="cd07324">
    <property type="entry name" value="M48C_Oma1-like"/>
    <property type="match status" value="1"/>
</dbReference>
<evidence type="ECO:0000313" key="11">
    <source>
        <dbReference type="Proteomes" id="UP000002366"/>
    </source>
</evidence>
<feature type="region of interest" description="Disordered" evidence="7">
    <location>
        <begin position="179"/>
        <end position="209"/>
    </location>
</feature>
<dbReference type="Gene3D" id="3.30.2010.10">
    <property type="entry name" value="Metalloproteases ('zincins'), catalytic domain"/>
    <property type="match status" value="1"/>
</dbReference>
<evidence type="ECO:0000256" key="1">
    <source>
        <dbReference type="ARBA" id="ARBA00022670"/>
    </source>
</evidence>
<evidence type="ECO:0000256" key="6">
    <source>
        <dbReference type="RuleBase" id="RU003983"/>
    </source>
</evidence>
<feature type="compositionally biased region" description="Polar residues" evidence="7">
    <location>
        <begin position="181"/>
        <end position="190"/>
    </location>
</feature>
<dbReference type="Pfam" id="PF01435">
    <property type="entry name" value="Peptidase_M48"/>
    <property type="match status" value="1"/>
</dbReference>
<dbReference type="InterPro" id="IPR001915">
    <property type="entry name" value="Peptidase_M48"/>
</dbReference>
<protein>
    <submittedName>
        <fullName evidence="10">Peptidase M48 Ste24p</fullName>
    </submittedName>
</protein>
<comment type="similarity">
    <text evidence="6">Belongs to the peptidase M48 family.</text>
</comment>
<dbReference type="EMBL" id="CP001997">
    <property type="protein sequence ID" value="ADE56508.1"/>
    <property type="molecule type" value="Genomic_DNA"/>
</dbReference>
<dbReference type="GO" id="GO:0051603">
    <property type="term" value="P:proteolysis involved in protein catabolic process"/>
    <property type="evidence" value="ECO:0007669"/>
    <property type="project" value="TreeGrafter"/>
</dbReference>
<gene>
    <name evidence="10" type="ordered locus">Amico_0365</name>
</gene>
<evidence type="ECO:0000256" key="3">
    <source>
        <dbReference type="ARBA" id="ARBA00022801"/>
    </source>
</evidence>
<feature type="domain" description="Peptidase M48" evidence="9">
    <location>
        <begin position="37"/>
        <end position="202"/>
    </location>
</feature>
<dbReference type="STRING" id="572547.Amico_0365"/>
<dbReference type="PANTHER" id="PTHR22726">
    <property type="entry name" value="METALLOENDOPEPTIDASE OMA1"/>
    <property type="match status" value="1"/>
</dbReference>
<feature type="compositionally biased region" description="Basic and acidic residues" evidence="7">
    <location>
        <begin position="191"/>
        <end position="200"/>
    </location>
</feature>
<dbReference type="GO" id="GO:0004222">
    <property type="term" value="F:metalloendopeptidase activity"/>
    <property type="evidence" value="ECO:0007669"/>
    <property type="project" value="InterPro"/>
</dbReference>
<evidence type="ECO:0000259" key="9">
    <source>
        <dbReference type="Pfam" id="PF01435"/>
    </source>
</evidence>
<evidence type="ECO:0000256" key="8">
    <source>
        <dbReference type="SAM" id="SignalP"/>
    </source>
</evidence>
<organism evidence="10 11">
    <name type="scientific">Aminobacterium colombiense (strain DSM 12261 / ALA-1)</name>
    <dbReference type="NCBI Taxonomy" id="572547"/>
    <lineage>
        <taxon>Bacteria</taxon>
        <taxon>Thermotogati</taxon>
        <taxon>Synergistota</taxon>
        <taxon>Synergistia</taxon>
        <taxon>Synergistales</taxon>
        <taxon>Aminobacteriaceae</taxon>
        <taxon>Aminobacterium</taxon>
    </lineage>
</organism>
<keyword evidence="1 6" id="KW-0645">Protease</keyword>
<dbReference type="OrthoDB" id="9810445at2"/>
<feature type="signal peptide" evidence="8">
    <location>
        <begin position="1"/>
        <end position="25"/>
    </location>
</feature>